<feature type="transmembrane region" description="Helical" evidence="1">
    <location>
        <begin position="73"/>
        <end position="96"/>
    </location>
</feature>
<keyword evidence="1" id="KW-0812">Transmembrane</keyword>
<protein>
    <recommendedName>
        <fullName evidence="4">DoxX family protein</fullName>
    </recommendedName>
</protein>
<organism evidence="2 3">
    <name type="scientific">Labilibaculum manganireducens</name>
    <dbReference type="NCBI Taxonomy" id="1940525"/>
    <lineage>
        <taxon>Bacteria</taxon>
        <taxon>Pseudomonadati</taxon>
        <taxon>Bacteroidota</taxon>
        <taxon>Bacteroidia</taxon>
        <taxon>Marinilabiliales</taxon>
        <taxon>Marinifilaceae</taxon>
        <taxon>Labilibaculum</taxon>
    </lineage>
</organism>
<dbReference type="Proteomes" id="UP000233618">
    <property type="component" value="Unassembled WGS sequence"/>
</dbReference>
<proteinExistence type="predicted"/>
<sequence length="140" mass="15490">MKSKRKYRTVEMLLRIVTAIILIQTLHFKFTGHPEAVHIFSAIGMEPWGRFGIGAIELITGILFFLPNLWKAAAVITSGLMIGAIGIHLFTSVGIVVEYDGSSDGGQLFAMAVVELLFSCILMYRANLPEMYKGYFSKGD</sequence>
<feature type="transmembrane region" description="Helical" evidence="1">
    <location>
        <begin position="12"/>
        <end position="28"/>
    </location>
</feature>
<accession>A0A2N3HV46</accession>
<keyword evidence="1" id="KW-0472">Membrane</keyword>
<keyword evidence="3" id="KW-1185">Reference proteome</keyword>
<evidence type="ECO:0000313" key="2">
    <source>
        <dbReference type="EMBL" id="PKQ61945.1"/>
    </source>
</evidence>
<feature type="transmembrane region" description="Helical" evidence="1">
    <location>
        <begin position="48"/>
        <end position="66"/>
    </location>
</feature>
<gene>
    <name evidence="2" type="ORF">BZG01_18210</name>
</gene>
<evidence type="ECO:0000256" key="1">
    <source>
        <dbReference type="SAM" id="Phobius"/>
    </source>
</evidence>
<reference evidence="2 3" key="1">
    <citation type="journal article" date="2017" name="Front. Microbiol.">
        <title>Labilibaculum manganireducens gen. nov., sp. nov. and Labilibaculum filiforme sp. nov., Novel Bacteroidetes Isolated from Subsurface Sediments of the Baltic Sea.</title>
        <authorList>
            <person name="Vandieken V."/>
            <person name="Marshall I.P."/>
            <person name="Niemann H."/>
            <person name="Engelen B."/>
            <person name="Cypionka H."/>
        </authorList>
    </citation>
    <scope>NUCLEOTIDE SEQUENCE [LARGE SCALE GENOMIC DNA]</scope>
    <source>
        <strain evidence="2 3">59.10-2M</strain>
    </source>
</reference>
<evidence type="ECO:0000313" key="3">
    <source>
        <dbReference type="Proteomes" id="UP000233618"/>
    </source>
</evidence>
<dbReference type="RefSeq" id="WP_101311286.1">
    <property type="nucleotide sequence ID" value="NZ_CAXXEE010000003.1"/>
</dbReference>
<evidence type="ECO:0008006" key="4">
    <source>
        <dbReference type="Google" id="ProtNLM"/>
    </source>
</evidence>
<dbReference type="AlphaFoldDB" id="A0A2N3HV46"/>
<comment type="caution">
    <text evidence="2">The sequence shown here is derived from an EMBL/GenBank/DDBJ whole genome shotgun (WGS) entry which is preliminary data.</text>
</comment>
<dbReference type="EMBL" id="MVDE01000039">
    <property type="protein sequence ID" value="PKQ61945.1"/>
    <property type="molecule type" value="Genomic_DNA"/>
</dbReference>
<keyword evidence="1" id="KW-1133">Transmembrane helix</keyword>
<feature type="transmembrane region" description="Helical" evidence="1">
    <location>
        <begin position="108"/>
        <end position="128"/>
    </location>
</feature>
<name>A0A2N3HV46_9BACT</name>